<comment type="caution">
    <text evidence="2">The sequence shown here is derived from an EMBL/GenBank/DDBJ whole genome shotgun (WGS) entry which is preliminary data.</text>
</comment>
<feature type="compositionally biased region" description="Polar residues" evidence="1">
    <location>
        <begin position="797"/>
        <end position="817"/>
    </location>
</feature>
<feature type="compositionally biased region" description="Pro residues" evidence="1">
    <location>
        <begin position="737"/>
        <end position="759"/>
    </location>
</feature>
<feature type="region of interest" description="Disordered" evidence="1">
    <location>
        <begin position="186"/>
        <end position="237"/>
    </location>
</feature>
<feature type="compositionally biased region" description="Low complexity" evidence="1">
    <location>
        <begin position="506"/>
        <end position="528"/>
    </location>
</feature>
<feature type="compositionally biased region" description="Low complexity" evidence="1">
    <location>
        <begin position="459"/>
        <end position="469"/>
    </location>
</feature>
<dbReference type="Proteomes" id="UP000772434">
    <property type="component" value="Unassembled WGS sequence"/>
</dbReference>
<feature type="compositionally biased region" description="Polar residues" evidence="1">
    <location>
        <begin position="476"/>
        <end position="486"/>
    </location>
</feature>
<organism evidence="2 3">
    <name type="scientific">Rhodocollybia butyracea</name>
    <dbReference type="NCBI Taxonomy" id="206335"/>
    <lineage>
        <taxon>Eukaryota</taxon>
        <taxon>Fungi</taxon>
        <taxon>Dikarya</taxon>
        <taxon>Basidiomycota</taxon>
        <taxon>Agaricomycotina</taxon>
        <taxon>Agaricomycetes</taxon>
        <taxon>Agaricomycetidae</taxon>
        <taxon>Agaricales</taxon>
        <taxon>Marasmiineae</taxon>
        <taxon>Omphalotaceae</taxon>
        <taxon>Rhodocollybia</taxon>
    </lineage>
</organism>
<feature type="compositionally biased region" description="Polar residues" evidence="1">
    <location>
        <begin position="762"/>
        <end position="772"/>
    </location>
</feature>
<keyword evidence="3" id="KW-1185">Reference proteome</keyword>
<dbReference type="EMBL" id="JADNRY010000001">
    <property type="protein sequence ID" value="KAF9078438.1"/>
    <property type="molecule type" value="Genomic_DNA"/>
</dbReference>
<dbReference type="OrthoDB" id="3271284at2759"/>
<evidence type="ECO:0000256" key="1">
    <source>
        <dbReference type="SAM" id="MobiDB-lite"/>
    </source>
</evidence>
<feature type="compositionally biased region" description="Low complexity" evidence="1">
    <location>
        <begin position="863"/>
        <end position="889"/>
    </location>
</feature>
<feature type="region of interest" description="Disordered" evidence="1">
    <location>
        <begin position="18"/>
        <end position="87"/>
    </location>
</feature>
<feature type="compositionally biased region" description="Low complexity" evidence="1">
    <location>
        <begin position="822"/>
        <end position="836"/>
    </location>
</feature>
<feature type="region of interest" description="Disordered" evidence="1">
    <location>
        <begin position="261"/>
        <end position="494"/>
    </location>
</feature>
<sequence>MPNLSSFISYGKALRKPKGFNRRLDTPNSPHPYASTEVVHITPTQSLHSDEEGESSGQLPFQSPPTSEDFSSPQLTPVRPSTPPKKLDVQLLSDSMSDWIPSHLLLDEKLYNAEAEHQSPGASSSKLPEDHISTQQARDEETLPDEASVYDDDDYSSSSNDSIIVANLQAMDASSFVKTRDKPVRMLPRKNAPSPIKIPNSSMHGPKVQVVRSSTGSNRGTWYPSSRPESAHSGEDYSASAVSGTTLARALIGNSFVLSSDDRTSRYRSGGSVLTRTDSATLPHDENPFLYSPLSRTPEPHSLVPLPPNADSVYIPPKNPRRRLSDSKRKRQSTGSILRDTDGEASLTSSATSDSVYTPSPFLSPNVDRPVSNVSRDGPSSASSAKEYDNMLDDYYSTVASMSPEPPTREDFSQLSPPSPYRRDSRRSTKTGTGSPNGPRILVPGRLLPIGESSQQNGAPVSPDSASSLLPPPTFSLFNRQRSGSAPSPIKIVRDSQDLTSYNLISTRPASSSSSPTSSPEYSQPEYSKQTFPETPRAFSPIWSATSVASTGLHGHHNSIDQIVIAVPATPIPAGDPMPALAQHMLARAASGARHQRQPSGSRVRTVAPTKDISPPPIPPEPESSAEDKEISHRYPSWVTQKFPTSDGERSPSLTSPLSELSPRHDHLVNSNSSQTSLGVRGLPTLPPSPSIFAHNFANSTTSLPSPAVRDALSSQDSLRSVMPVSVSTSNEVSAVTPPPPPPPPPPLPPHPQQPPLPPHHIQQQSKQSPGSAGSAETELGAPYSLGSPPPYYTLVFDQSQGHSDTPTSGGSHIASPNTPPSSRSDSLRQSTSSFGRRGRSRPPLPLGPRRPSHTATTGRQRNGSVSSINSNAAGGSSKLFRTASGAPAPHSPRSRPSYLARSNSPAEASAIRLLHLETVDNDIPAELHKLELQRTEIKTRYKMIARRRMEMLAALTSHVDGSQQEDANATLGIINEVRDISVTLDRLAQDLHAADEQVSQLTSLKDVHGASALAMAIRKLNASFLKQLAVSDALQSQVLALEAERDDAWKQAEKGGQRL</sequence>
<dbReference type="AlphaFoldDB" id="A0A9P5UH29"/>
<feature type="region of interest" description="Disordered" evidence="1">
    <location>
        <begin position="115"/>
        <end position="158"/>
    </location>
</feature>
<reference evidence="2" key="1">
    <citation type="submission" date="2020-11" db="EMBL/GenBank/DDBJ databases">
        <authorList>
            <consortium name="DOE Joint Genome Institute"/>
            <person name="Ahrendt S."/>
            <person name="Riley R."/>
            <person name="Andreopoulos W."/>
            <person name="Labutti K."/>
            <person name="Pangilinan J."/>
            <person name="Ruiz-Duenas F.J."/>
            <person name="Barrasa J.M."/>
            <person name="Sanchez-Garcia M."/>
            <person name="Camarero S."/>
            <person name="Miyauchi S."/>
            <person name="Serrano A."/>
            <person name="Linde D."/>
            <person name="Babiker R."/>
            <person name="Drula E."/>
            <person name="Ayuso-Fernandez I."/>
            <person name="Pacheco R."/>
            <person name="Padilla G."/>
            <person name="Ferreira P."/>
            <person name="Barriuso J."/>
            <person name="Kellner H."/>
            <person name="Castanera R."/>
            <person name="Alfaro M."/>
            <person name="Ramirez L."/>
            <person name="Pisabarro A.G."/>
            <person name="Kuo A."/>
            <person name="Tritt A."/>
            <person name="Lipzen A."/>
            <person name="He G."/>
            <person name="Yan M."/>
            <person name="Ng V."/>
            <person name="Cullen D."/>
            <person name="Martin F."/>
            <person name="Rosso M.-N."/>
            <person name="Henrissat B."/>
            <person name="Hibbett D."/>
            <person name="Martinez A.T."/>
            <person name="Grigoriev I.V."/>
        </authorList>
    </citation>
    <scope>NUCLEOTIDE SEQUENCE</scope>
    <source>
        <strain evidence="2">AH 40177</strain>
    </source>
</reference>
<feature type="region of interest" description="Disordered" evidence="1">
    <location>
        <begin position="506"/>
        <end position="534"/>
    </location>
</feature>
<feature type="compositionally biased region" description="Polar residues" evidence="1">
    <location>
        <begin position="55"/>
        <end position="75"/>
    </location>
</feature>
<proteinExistence type="predicted"/>
<evidence type="ECO:0000313" key="3">
    <source>
        <dbReference type="Proteomes" id="UP000772434"/>
    </source>
</evidence>
<accession>A0A9P5UH29</accession>
<feature type="region of interest" description="Disordered" evidence="1">
    <location>
        <begin position="720"/>
        <end position="904"/>
    </location>
</feature>
<name>A0A9P5UH29_9AGAR</name>
<feature type="compositionally biased region" description="Low complexity" evidence="1">
    <location>
        <begin position="651"/>
        <end position="661"/>
    </location>
</feature>
<feature type="compositionally biased region" description="Polar residues" evidence="1">
    <location>
        <begin position="211"/>
        <end position="228"/>
    </location>
</feature>
<feature type="compositionally biased region" description="Polar residues" evidence="1">
    <location>
        <begin position="372"/>
        <end position="384"/>
    </location>
</feature>
<feature type="compositionally biased region" description="Acidic residues" evidence="1">
    <location>
        <begin position="142"/>
        <end position="155"/>
    </location>
</feature>
<feature type="compositionally biased region" description="Polar residues" evidence="1">
    <location>
        <begin position="346"/>
        <end position="363"/>
    </location>
</feature>
<gene>
    <name evidence="2" type="ORF">BDP27DRAFT_1412427</name>
</gene>
<feature type="region of interest" description="Disordered" evidence="1">
    <location>
        <begin position="588"/>
        <end position="683"/>
    </location>
</feature>
<feature type="compositionally biased region" description="Basic and acidic residues" evidence="1">
    <location>
        <begin position="127"/>
        <end position="141"/>
    </location>
</feature>
<feature type="compositionally biased region" description="Polar residues" evidence="1">
    <location>
        <begin position="669"/>
        <end position="678"/>
    </location>
</feature>
<evidence type="ECO:0000313" key="2">
    <source>
        <dbReference type="EMBL" id="KAF9078438.1"/>
    </source>
</evidence>
<protein>
    <submittedName>
        <fullName evidence="2">Uncharacterized protein</fullName>
    </submittedName>
</protein>